<keyword evidence="7" id="KW-1185">Reference proteome</keyword>
<evidence type="ECO:0000259" key="5">
    <source>
        <dbReference type="PROSITE" id="PS51898"/>
    </source>
</evidence>
<evidence type="ECO:0000256" key="1">
    <source>
        <dbReference type="ARBA" id="ARBA00008857"/>
    </source>
</evidence>
<keyword evidence="4" id="KW-0233">DNA recombination</keyword>
<dbReference type="GO" id="GO:0006310">
    <property type="term" value="P:DNA recombination"/>
    <property type="evidence" value="ECO:0007669"/>
    <property type="project" value="UniProtKB-KW"/>
</dbReference>
<dbReference type="Gene3D" id="1.10.150.130">
    <property type="match status" value="1"/>
</dbReference>
<keyword evidence="3" id="KW-0238">DNA-binding</keyword>
<evidence type="ECO:0000313" key="6">
    <source>
        <dbReference type="EMBL" id="SNB65441.1"/>
    </source>
</evidence>
<organism evidence="6 7">
    <name type="scientific">Rhodoblastus acidophilus</name>
    <name type="common">Rhodopseudomonas acidophila</name>
    <dbReference type="NCBI Taxonomy" id="1074"/>
    <lineage>
        <taxon>Bacteria</taxon>
        <taxon>Pseudomonadati</taxon>
        <taxon>Pseudomonadota</taxon>
        <taxon>Alphaproteobacteria</taxon>
        <taxon>Hyphomicrobiales</taxon>
        <taxon>Rhodoblastaceae</taxon>
        <taxon>Rhodoblastus</taxon>
    </lineage>
</organism>
<dbReference type="PANTHER" id="PTHR30629">
    <property type="entry name" value="PROPHAGE INTEGRASE"/>
    <property type="match status" value="1"/>
</dbReference>
<accession>A0A212R0D9</accession>
<comment type="similarity">
    <text evidence="1">Belongs to the 'phage' integrase family.</text>
</comment>
<dbReference type="InterPro" id="IPR002104">
    <property type="entry name" value="Integrase_catalytic"/>
</dbReference>
<dbReference type="InterPro" id="IPR025166">
    <property type="entry name" value="Integrase_DNA_bind_dom"/>
</dbReference>
<dbReference type="GO" id="GO:0015074">
    <property type="term" value="P:DNA integration"/>
    <property type="evidence" value="ECO:0007669"/>
    <property type="project" value="UniProtKB-KW"/>
</dbReference>
<dbReference type="SUPFAM" id="SSF56349">
    <property type="entry name" value="DNA breaking-rejoining enzymes"/>
    <property type="match status" value="1"/>
</dbReference>
<dbReference type="InterPro" id="IPR050808">
    <property type="entry name" value="Phage_Integrase"/>
</dbReference>
<dbReference type="Gene3D" id="3.30.160.390">
    <property type="entry name" value="Integrase, DNA-binding domain"/>
    <property type="match status" value="1"/>
</dbReference>
<feature type="domain" description="Tyr recombinase" evidence="5">
    <location>
        <begin position="228"/>
        <end position="404"/>
    </location>
</feature>
<evidence type="ECO:0000256" key="4">
    <source>
        <dbReference type="ARBA" id="ARBA00023172"/>
    </source>
</evidence>
<dbReference type="CDD" id="cd00796">
    <property type="entry name" value="INT_Rci_Hp1_C"/>
    <property type="match status" value="1"/>
</dbReference>
<dbReference type="AlphaFoldDB" id="A0A212R0D9"/>
<dbReference type="Pfam" id="PF13356">
    <property type="entry name" value="Arm-DNA-bind_3"/>
    <property type="match status" value="1"/>
</dbReference>
<evidence type="ECO:0000256" key="3">
    <source>
        <dbReference type="ARBA" id="ARBA00023125"/>
    </source>
</evidence>
<dbReference type="Proteomes" id="UP000198418">
    <property type="component" value="Unassembled WGS sequence"/>
</dbReference>
<dbReference type="InterPro" id="IPR013762">
    <property type="entry name" value="Integrase-like_cat_sf"/>
</dbReference>
<dbReference type="InterPro" id="IPR011010">
    <property type="entry name" value="DNA_brk_join_enz"/>
</dbReference>
<dbReference type="PROSITE" id="PS51898">
    <property type="entry name" value="TYR_RECOMBINASE"/>
    <property type="match status" value="1"/>
</dbReference>
<protein>
    <submittedName>
        <fullName evidence="6">Site-specific recombinase XerD</fullName>
    </submittedName>
</protein>
<evidence type="ECO:0000313" key="7">
    <source>
        <dbReference type="Proteomes" id="UP000198418"/>
    </source>
</evidence>
<keyword evidence="2" id="KW-0229">DNA integration</keyword>
<name>A0A212R0D9_RHOAC</name>
<evidence type="ECO:0000256" key="2">
    <source>
        <dbReference type="ARBA" id="ARBA00022908"/>
    </source>
</evidence>
<proteinExistence type="inferred from homology"/>
<dbReference type="EMBL" id="FYDG01000002">
    <property type="protein sequence ID" value="SNB65441.1"/>
    <property type="molecule type" value="Genomic_DNA"/>
</dbReference>
<gene>
    <name evidence="6" type="ORF">SAMN06265338_102218</name>
</gene>
<dbReference type="InterPro" id="IPR010998">
    <property type="entry name" value="Integrase_recombinase_N"/>
</dbReference>
<dbReference type="Pfam" id="PF00589">
    <property type="entry name" value="Phage_integrase"/>
    <property type="match status" value="1"/>
</dbReference>
<dbReference type="GO" id="GO:0003677">
    <property type="term" value="F:DNA binding"/>
    <property type="evidence" value="ECO:0007669"/>
    <property type="project" value="UniProtKB-KW"/>
</dbReference>
<dbReference type="PANTHER" id="PTHR30629:SF2">
    <property type="entry name" value="PROPHAGE INTEGRASE INTS-RELATED"/>
    <property type="match status" value="1"/>
</dbReference>
<sequence>MAKLMSKLTKRIVDDAEVRPKEYFIWCGELKGFCVRILPTGKKTYYVDYRNKDRKQKRITIGQHGKITTEEARKLALQNLGGVTKGEDPATERATQRTSLTVKDLCAQYLDATEKGFIMGKKGQPKKASTLAIDRGRIDRHIIPLLGKKLVKDLAPADVAKFIRDVTGGKTATVEKTDKLRGKAVVEGGKGTAARTAGLLGGILSFAVSEGVIPFNPAHGVKRPADNKRTRRLTPDEYRAFGQAIQQAEEACETWQGTAGARLLALTGCRLQEVVQLNWKEVDEAGGCFRLEDSKEGASTRPVGRAAFDVLNSLTREAEAKFVLPAARRDDGAFGGLDGAIERLAKRAGLEGVTAHTLRHSFGSVAGDLGYSEPTIAAMLGHAAGTVTGRYVHHLDAVLIAAADKVSRAIDSYMTGKAEGKVVKLPRARG</sequence>
<reference evidence="7" key="1">
    <citation type="submission" date="2017-06" db="EMBL/GenBank/DDBJ databases">
        <authorList>
            <person name="Varghese N."/>
            <person name="Submissions S."/>
        </authorList>
    </citation>
    <scope>NUCLEOTIDE SEQUENCE [LARGE SCALE GENOMIC DNA]</scope>
    <source>
        <strain evidence="7">DSM 137</strain>
    </source>
</reference>
<dbReference type="InterPro" id="IPR038488">
    <property type="entry name" value="Integrase_DNA-bd_sf"/>
</dbReference>
<dbReference type="Gene3D" id="1.10.443.10">
    <property type="entry name" value="Intergrase catalytic core"/>
    <property type="match status" value="1"/>
</dbReference>